<keyword evidence="2" id="KW-0812">Transmembrane</keyword>
<accession>A0A6J7FNX5</accession>
<sequence length="164" mass="16697">MKRTSASLVAILLVVSAVSAYLIELALVANGGHSFAPPLSLPITLVAIAVAVVGLAIPVRRAVMGKKKRRLDPFYSVRVAVLAKASSLTGALLAGLGVGIVIHTTTLPIVNGDLFARAIAQAVGAAILLTAGLIAEHMCTIPPDKTKPSDSDVPPEPLSGGSHV</sequence>
<dbReference type="EMBL" id="CAFBMB010000030">
    <property type="protein sequence ID" value="CAB4893859.1"/>
    <property type="molecule type" value="Genomic_DNA"/>
</dbReference>
<reference evidence="3" key="1">
    <citation type="submission" date="2020-05" db="EMBL/GenBank/DDBJ databases">
        <authorList>
            <person name="Chiriac C."/>
            <person name="Salcher M."/>
            <person name="Ghai R."/>
            <person name="Kavagutti S V."/>
        </authorList>
    </citation>
    <scope>NUCLEOTIDE SEQUENCE</scope>
</reference>
<feature type="transmembrane region" description="Helical" evidence="2">
    <location>
        <begin position="79"/>
        <end position="102"/>
    </location>
</feature>
<protein>
    <submittedName>
        <fullName evidence="3">Unannotated protein</fullName>
    </submittedName>
</protein>
<evidence type="ECO:0000256" key="1">
    <source>
        <dbReference type="SAM" id="MobiDB-lite"/>
    </source>
</evidence>
<evidence type="ECO:0000313" key="3">
    <source>
        <dbReference type="EMBL" id="CAB4893859.1"/>
    </source>
</evidence>
<feature type="transmembrane region" description="Helical" evidence="2">
    <location>
        <begin position="39"/>
        <end position="59"/>
    </location>
</feature>
<dbReference type="InterPro" id="IPR021517">
    <property type="entry name" value="DUF3180"/>
</dbReference>
<name>A0A6J7FNX5_9ZZZZ</name>
<keyword evidence="2" id="KW-1133">Transmembrane helix</keyword>
<organism evidence="3">
    <name type="scientific">freshwater metagenome</name>
    <dbReference type="NCBI Taxonomy" id="449393"/>
    <lineage>
        <taxon>unclassified sequences</taxon>
        <taxon>metagenomes</taxon>
        <taxon>ecological metagenomes</taxon>
    </lineage>
</organism>
<gene>
    <name evidence="3" type="ORF">UFOPK3516_00572</name>
</gene>
<evidence type="ECO:0000256" key="2">
    <source>
        <dbReference type="SAM" id="Phobius"/>
    </source>
</evidence>
<keyword evidence="2" id="KW-0472">Membrane</keyword>
<feature type="transmembrane region" description="Helical" evidence="2">
    <location>
        <begin position="114"/>
        <end position="135"/>
    </location>
</feature>
<dbReference type="Pfam" id="PF11377">
    <property type="entry name" value="DUF3180"/>
    <property type="match status" value="1"/>
</dbReference>
<dbReference type="AlphaFoldDB" id="A0A6J7FNX5"/>
<proteinExistence type="predicted"/>
<feature type="region of interest" description="Disordered" evidence="1">
    <location>
        <begin position="142"/>
        <end position="164"/>
    </location>
</feature>